<proteinExistence type="inferred from homology"/>
<dbReference type="SUPFAM" id="SSF53850">
    <property type="entry name" value="Periplasmic binding protein-like II"/>
    <property type="match status" value="1"/>
</dbReference>
<evidence type="ECO:0000313" key="6">
    <source>
        <dbReference type="Proteomes" id="UP000326202"/>
    </source>
</evidence>
<dbReference type="GO" id="GO:0043190">
    <property type="term" value="C:ATP-binding cassette (ABC) transporter complex"/>
    <property type="evidence" value="ECO:0007669"/>
    <property type="project" value="InterPro"/>
</dbReference>
<comment type="subcellular location">
    <subcellularLocation>
        <location evidence="1">Periplasm</location>
    </subcellularLocation>
</comment>
<organism evidence="5 6">
    <name type="scientific">Hypericibacter terrae</name>
    <dbReference type="NCBI Taxonomy" id="2602015"/>
    <lineage>
        <taxon>Bacteria</taxon>
        <taxon>Pseudomonadati</taxon>
        <taxon>Pseudomonadota</taxon>
        <taxon>Alphaproteobacteria</taxon>
        <taxon>Rhodospirillales</taxon>
        <taxon>Dongiaceae</taxon>
        <taxon>Hypericibacter</taxon>
    </lineage>
</organism>
<feature type="domain" description="Solute-binding protein family 5" evidence="4">
    <location>
        <begin position="124"/>
        <end position="529"/>
    </location>
</feature>
<dbReference type="Gene3D" id="3.40.190.10">
    <property type="entry name" value="Periplasmic binding protein-like II"/>
    <property type="match status" value="1"/>
</dbReference>
<dbReference type="CDD" id="cd08497">
    <property type="entry name" value="MbnE-like"/>
    <property type="match status" value="1"/>
</dbReference>
<dbReference type="PIRSF" id="PIRSF002741">
    <property type="entry name" value="MppA"/>
    <property type="match status" value="1"/>
</dbReference>
<comment type="similarity">
    <text evidence="2">Belongs to the bacterial solute-binding protein 5 family.</text>
</comment>
<protein>
    <submittedName>
        <fullName evidence="5">ABC transporter substrate-binding protein</fullName>
    </submittedName>
</protein>
<name>A0A5J6MCT5_9PROT</name>
<dbReference type="GO" id="GO:0042884">
    <property type="term" value="P:microcin transport"/>
    <property type="evidence" value="ECO:0007669"/>
    <property type="project" value="TreeGrafter"/>
</dbReference>
<evidence type="ECO:0000256" key="2">
    <source>
        <dbReference type="ARBA" id="ARBA00005695"/>
    </source>
</evidence>
<dbReference type="Proteomes" id="UP000326202">
    <property type="component" value="Chromosome"/>
</dbReference>
<dbReference type="NCBIfam" id="TIGR01409">
    <property type="entry name" value="TAT_signal_seq"/>
    <property type="match status" value="1"/>
</dbReference>
<keyword evidence="3" id="KW-0732">Signal</keyword>
<dbReference type="InterPro" id="IPR006311">
    <property type="entry name" value="TAT_signal"/>
</dbReference>
<dbReference type="GO" id="GO:0030288">
    <property type="term" value="C:outer membrane-bounded periplasmic space"/>
    <property type="evidence" value="ECO:0007669"/>
    <property type="project" value="TreeGrafter"/>
</dbReference>
<dbReference type="InterPro" id="IPR019546">
    <property type="entry name" value="TAT_signal_bac_arc"/>
</dbReference>
<dbReference type="PANTHER" id="PTHR30290:SF64">
    <property type="entry name" value="ABC TRANSPORTER PERIPLASMIC BINDING PROTEIN"/>
    <property type="match status" value="1"/>
</dbReference>
<keyword evidence="6" id="KW-1185">Reference proteome</keyword>
<dbReference type="Pfam" id="PF00496">
    <property type="entry name" value="SBP_bac_5"/>
    <property type="match status" value="1"/>
</dbReference>
<evidence type="ECO:0000256" key="3">
    <source>
        <dbReference type="ARBA" id="ARBA00022729"/>
    </source>
</evidence>
<dbReference type="GO" id="GO:1904680">
    <property type="term" value="F:peptide transmembrane transporter activity"/>
    <property type="evidence" value="ECO:0007669"/>
    <property type="project" value="TreeGrafter"/>
</dbReference>
<dbReference type="AlphaFoldDB" id="A0A5J6MCT5"/>
<dbReference type="PANTHER" id="PTHR30290">
    <property type="entry name" value="PERIPLASMIC BINDING COMPONENT OF ABC TRANSPORTER"/>
    <property type="match status" value="1"/>
</dbReference>
<reference evidence="5 6" key="1">
    <citation type="submission" date="2019-08" db="EMBL/GenBank/DDBJ databases">
        <title>Hyperibacter terrae gen. nov., sp. nov. and Hyperibacter viscosus sp. nov., two new members in the family Rhodospirillaceae isolated from the rhizosphere of Hypericum perforatum.</title>
        <authorList>
            <person name="Noviana Z."/>
        </authorList>
    </citation>
    <scope>NUCLEOTIDE SEQUENCE [LARGE SCALE GENOMIC DNA]</scope>
    <source>
        <strain evidence="5 6">R5913</strain>
    </source>
</reference>
<dbReference type="KEGG" id="htq:FRZ44_04340"/>
<dbReference type="FunFam" id="3.10.105.10:FF:000005">
    <property type="entry name" value="ABC transporter substrate-binding protein"/>
    <property type="match status" value="1"/>
</dbReference>
<dbReference type="InterPro" id="IPR039424">
    <property type="entry name" value="SBP_5"/>
</dbReference>
<dbReference type="InterPro" id="IPR000914">
    <property type="entry name" value="SBP_5_dom"/>
</dbReference>
<accession>A0A5J6MCT5</accession>
<evidence type="ECO:0000259" key="4">
    <source>
        <dbReference type="Pfam" id="PF00496"/>
    </source>
</evidence>
<dbReference type="PROSITE" id="PS51318">
    <property type="entry name" value="TAT"/>
    <property type="match status" value="1"/>
</dbReference>
<dbReference type="GO" id="GO:0015833">
    <property type="term" value="P:peptide transport"/>
    <property type="evidence" value="ECO:0007669"/>
    <property type="project" value="TreeGrafter"/>
</dbReference>
<dbReference type="EMBL" id="CP042906">
    <property type="protein sequence ID" value="QEX15154.1"/>
    <property type="molecule type" value="Genomic_DNA"/>
</dbReference>
<evidence type="ECO:0000256" key="1">
    <source>
        <dbReference type="ARBA" id="ARBA00004418"/>
    </source>
</evidence>
<sequence>MSDRFLLPRLPTFWPNRRQFLAGAAAAASWAALGPSARAEGTNGKAHALAMHGEPKYGSDFKHFDYVNPDAPKGGQLRMSVANSTTFESFNPFIVRGSPAAGSGGAYETLTIQSNDEAFTQYGLLAQFIETPDDRSWVSFTLNPAARWWDGTPVTPEDVVFSFETLKTKGKPLYRFYYRSIAKVEKTGDAEVRFSFVPGDNRELPLIVGQLPVLCKAYWEPRDFEKPSLDLPVGSGAYRVTNFEPGRYVVTSRVLDYWGRDLPVNVGTNNWDSVRYIYYKDEAVALEGLKAGDFDFRQERSAKIWAIGYNIPQIADGRMVKEQIPNEDPTGMQCFAFNIRRPIFQDRRVRQALGYGFDFEWSNKALFFGQYTRTASYFSNTELASSGLPQGDELKILEKYRGKVPDEVFTSTYEPPKTDGTGNVRDNLLKARALLQSAGWVIKDKRLVKQETGEPFQFEFLLYDPMFERIVLPFLRNLRRLGIFASLRTVGIAEYQNRLDNFDFDMIIGSFGQSRSPGNEQTEYWGSAAADQPGSQNVIGIKDPVVDELADSVISAPDRESLIQRTRALDRVLLWGFYVIPSWHLRSYRVVYWNKFSRPAISPKYDLGLDTWWVDPVKAAALASKQSS</sequence>
<dbReference type="Gene3D" id="3.10.105.10">
    <property type="entry name" value="Dipeptide-binding Protein, Domain 3"/>
    <property type="match status" value="1"/>
</dbReference>
<evidence type="ECO:0000313" key="5">
    <source>
        <dbReference type="EMBL" id="QEX15154.1"/>
    </source>
</evidence>
<dbReference type="InterPro" id="IPR030678">
    <property type="entry name" value="Peptide/Ni-bd"/>
</dbReference>
<gene>
    <name evidence="5" type="ORF">FRZ44_04340</name>
</gene>